<dbReference type="KEGG" id="btab:109042142"/>
<keyword evidence="2" id="KW-0689">Ribosomal protein</keyword>
<dbReference type="GO" id="GO:0017148">
    <property type="term" value="P:negative regulation of translation"/>
    <property type="evidence" value="ECO:0007669"/>
    <property type="project" value="TreeGrafter"/>
</dbReference>
<dbReference type="InterPro" id="IPR005823">
    <property type="entry name" value="Ribosomal_uL13_bac-type"/>
</dbReference>
<dbReference type="GO" id="GO:0003735">
    <property type="term" value="F:structural constituent of ribosome"/>
    <property type="evidence" value="ECO:0007669"/>
    <property type="project" value="InterPro"/>
</dbReference>
<name>A0A9P0AEC1_BEMTA</name>
<dbReference type="HAMAP" id="MF_01366">
    <property type="entry name" value="Ribosomal_uL13"/>
    <property type="match status" value="1"/>
</dbReference>
<keyword evidence="3" id="KW-0687">Ribonucleoprotein</keyword>
<accession>A0A9P0AEC1</accession>
<evidence type="ECO:0008006" key="6">
    <source>
        <dbReference type="Google" id="ProtNLM"/>
    </source>
</evidence>
<protein>
    <recommendedName>
        <fullName evidence="6">39S ribosomal protein L13, mitochondrial</fullName>
    </recommendedName>
</protein>
<dbReference type="GO" id="GO:0003729">
    <property type="term" value="F:mRNA binding"/>
    <property type="evidence" value="ECO:0007669"/>
    <property type="project" value="TreeGrafter"/>
</dbReference>
<evidence type="ECO:0000256" key="2">
    <source>
        <dbReference type="ARBA" id="ARBA00022980"/>
    </source>
</evidence>
<dbReference type="Proteomes" id="UP001152759">
    <property type="component" value="Chromosome 5"/>
</dbReference>
<dbReference type="PIRSF" id="PIRSF002181">
    <property type="entry name" value="Ribosomal_L13"/>
    <property type="match status" value="1"/>
</dbReference>
<evidence type="ECO:0000313" key="4">
    <source>
        <dbReference type="EMBL" id="CAH0389966.1"/>
    </source>
</evidence>
<dbReference type="Pfam" id="PF00572">
    <property type="entry name" value="Ribosomal_L13"/>
    <property type="match status" value="1"/>
</dbReference>
<dbReference type="SUPFAM" id="SSF52161">
    <property type="entry name" value="Ribosomal protein L13"/>
    <property type="match status" value="1"/>
</dbReference>
<dbReference type="PANTHER" id="PTHR11545:SF2">
    <property type="entry name" value="LARGE RIBOSOMAL SUBUNIT PROTEIN UL13M"/>
    <property type="match status" value="1"/>
</dbReference>
<keyword evidence="5" id="KW-1185">Reference proteome</keyword>
<sequence>MTALGRVKQWNTFARTWHLFDAKWQNPIESGPTVAKYLQGLHKPIFHPMSECGDHVVVINTKDIALPGDEWRLRVYFHHTGYPGGASWTKAWELHDKDPTMVMKKAVYIAMDGTLQRRYNMLRLHLFADERVPDEIMQNVTNQIKPLRYVPPSLYDYSEEEIEKFPKIVDYPHDYVIR</sequence>
<evidence type="ECO:0000313" key="5">
    <source>
        <dbReference type="Proteomes" id="UP001152759"/>
    </source>
</evidence>
<dbReference type="OrthoDB" id="274622at2759"/>
<dbReference type="EMBL" id="OU963866">
    <property type="protein sequence ID" value="CAH0389966.1"/>
    <property type="molecule type" value="Genomic_DNA"/>
</dbReference>
<dbReference type="InterPro" id="IPR005822">
    <property type="entry name" value="Ribosomal_uL13"/>
</dbReference>
<proteinExistence type="inferred from homology"/>
<dbReference type="FunFam" id="3.90.1180.10:FF:000005">
    <property type="entry name" value="39S ribosomal protein L13, mitochondrial"/>
    <property type="match status" value="1"/>
</dbReference>
<reference evidence="4" key="1">
    <citation type="submission" date="2021-12" db="EMBL/GenBank/DDBJ databases">
        <authorList>
            <person name="King R."/>
        </authorList>
    </citation>
    <scope>NUCLEOTIDE SEQUENCE</scope>
</reference>
<dbReference type="Gene3D" id="3.90.1180.10">
    <property type="entry name" value="Ribosomal protein L13"/>
    <property type="match status" value="1"/>
</dbReference>
<evidence type="ECO:0000256" key="1">
    <source>
        <dbReference type="ARBA" id="ARBA00006227"/>
    </source>
</evidence>
<dbReference type="InterPro" id="IPR036899">
    <property type="entry name" value="Ribosomal_uL13_sf"/>
</dbReference>
<dbReference type="GO" id="GO:0005762">
    <property type="term" value="C:mitochondrial large ribosomal subunit"/>
    <property type="evidence" value="ECO:0007669"/>
    <property type="project" value="TreeGrafter"/>
</dbReference>
<comment type="similarity">
    <text evidence="1">Belongs to the universal ribosomal protein uL13 family.</text>
</comment>
<dbReference type="CDD" id="cd00392">
    <property type="entry name" value="Ribosomal_L13"/>
    <property type="match status" value="1"/>
</dbReference>
<gene>
    <name evidence="4" type="ORF">BEMITA_LOCUS8736</name>
</gene>
<organism evidence="4 5">
    <name type="scientific">Bemisia tabaci</name>
    <name type="common">Sweetpotato whitefly</name>
    <name type="synonym">Aleurodes tabaci</name>
    <dbReference type="NCBI Taxonomy" id="7038"/>
    <lineage>
        <taxon>Eukaryota</taxon>
        <taxon>Metazoa</taxon>
        <taxon>Ecdysozoa</taxon>
        <taxon>Arthropoda</taxon>
        <taxon>Hexapoda</taxon>
        <taxon>Insecta</taxon>
        <taxon>Pterygota</taxon>
        <taxon>Neoptera</taxon>
        <taxon>Paraneoptera</taxon>
        <taxon>Hemiptera</taxon>
        <taxon>Sternorrhyncha</taxon>
        <taxon>Aleyrodoidea</taxon>
        <taxon>Aleyrodidae</taxon>
        <taxon>Aleyrodinae</taxon>
        <taxon>Bemisia</taxon>
    </lineage>
</organism>
<dbReference type="AlphaFoldDB" id="A0A9P0AEC1"/>
<dbReference type="GO" id="GO:0006412">
    <property type="term" value="P:translation"/>
    <property type="evidence" value="ECO:0007669"/>
    <property type="project" value="InterPro"/>
</dbReference>
<evidence type="ECO:0000256" key="3">
    <source>
        <dbReference type="ARBA" id="ARBA00023274"/>
    </source>
</evidence>
<dbReference type="PANTHER" id="PTHR11545">
    <property type="entry name" value="RIBOSOMAL PROTEIN L13"/>
    <property type="match status" value="1"/>
</dbReference>